<dbReference type="EMBL" id="JANAVB010011196">
    <property type="protein sequence ID" value="KAJ6837887.1"/>
    <property type="molecule type" value="Genomic_DNA"/>
</dbReference>
<feature type="region of interest" description="Disordered" evidence="1">
    <location>
        <begin position="15"/>
        <end position="47"/>
    </location>
</feature>
<organism evidence="6 7">
    <name type="scientific">Iris pallida</name>
    <name type="common">Sweet iris</name>
    <dbReference type="NCBI Taxonomy" id="29817"/>
    <lineage>
        <taxon>Eukaryota</taxon>
        <taxon>Viridiplantae</taxon>
        <taxon>Streptophyta</taxon>
        <taxon>Embryophyta</taxon>
        <taxon>Tracheophyta</taxon>
        <taxon>Spermatophyta</taxon>
        <taxon>Magnoliopsida</taxon>
        <taxon>Liliopsida</taxon>
        <taxon>Asparagales</taxon>
        <taxon>Iridaceae</taxon>
        <taxon>Iridoideae</taxon>
        <taxon>Irideae</taxon>
        <taxon>Iris</taxon>
    </lineage>
</organism>
<keyword evidence="7" id="KW-1185">Reference proteome</keyword>
<reference evidence="6" key="2">
    <citation type="submission" date="2023-04" db="EMBL/GenBank/DDBJ databases">
        <authorList>
            <person name="Bruccoleri R.E."/>
            <person name="Oakeley E.J."/>
            <person name="Faust A.-M."/>
            <person name="Dessus-Babus S."/>
            <person name="Altorfer M."/>
            <person name="Burckhardt D."/>
            <person name="Oertli M."/>
            <person name="Naumann U."/>
            <person name="Petersen F."/>
            <person name="Wong J."/>
        </authorList>
    </citation>
    <scope>NUCLEOTIDE SEQUENCE</scope>
    <source>
        <strain evidence="6">GSM-AAB239-AS_SAM_17_03QT</strain>
        <tissue evidence="6">Leaf</tissue>
    </source>
</reference>
<dbReference type="EMBL" id="JANAVB010003180">
    <property type="protein sequence ID" value="KAJ6850232.1"/>
    <property type="molecule type" value="Genomic_DNA"/>
</dbReference>
<dbReference type="EMBL" id="JANAVB010003395">
    <property type="protein sequence ID" value="KAJ6849996.1"/>
    <property type="molecule type" value="Genomic_DNA"/>
</dbReference>
<proteinExistence type="predicted"/>
<protein>
    <submittedName>
        <fullName evidence="6">Hornerin-like</fullName>
    </submittedName>
</protein>
<sequence length="343" mass="35983">MGCCANEIPHDPIVDAPGAARPAAAPRTLVRSSRARPRDAGARQKLPVRGGKNCVAAGMRCRPNELIVASPGAGRPAPRPWTLVQRAYRCRLQRCSATRRLTTRCWKRANFLVVLGGAPGAAAKLTRFVLPRVEPYGSPRGYDSGSVRQPRVRPCRHVSGIGPASLGRLPASVQPTADADGPFSRFPASPATPELPVQQTRSHSGNAPLSMFRAVPSASCGNGRAPELAPLDAPESRPYVGSSGPAGHSVRACVGLADAVDAEGLGGDPPPAPDPNGLLYAALDDTTAGPANVPRPASGRAEPASTRTCYLVDPASSHMLVSKIKPCMCKYEQVQTVKLRMAH</sequence>
<evidence type="ECO:0000313" key="4">
    <source>
        <dbReference type="EMBL" id="KAJ6837887.1"/>
    </source>
</evidence>
<evidence type="ECO:0000256" key="1">
    <source>
        <dbReference type="SAM" id="MobiDB-lite"/>
    </source>
</evidence>
<evidence type="ECO:0000313" key="2">
    <source>
        <dbReference type="EMBL" id="KAJ6795797.1"/>
    </source>
</evidence>
<reference evidence="6" key="1">
    <citation type="journal article" date="2023" name="GigaByte">
        <title>Genome assembly of the bearded iris, Iris pallida Lam.</title>
        <authorList>
            <person name="Bruccoleri R.E."/>
            <person name="Oakeley E.J."/>
            <person name="Faust A.M.E."/>
            <person name="Altorfer M."/>
            <person name="Dessus-Babus S."/>
            <person name="Burckhardt D."/>
            <person name="Oertli M."/>
            <person name="Naumann U."/>
            <person name="Petersen F."/>
            <person name="Wong J."/>
        </authorList>
    </citation>
    <scope>NUCLEOTIDE SEQUENCE</scope>
    <source>
        <strain evidence="6">GSM-AAB239-AS_SAM_17_03QT</strain>
    </source>
</reference>
<evidence type="ECO:0000313" key="7">
    <source>
        <dbReference type="Proteomes" id="UP001140949"/>
    </source>
</evidence>
<dbReference type="EMBL" id="JANAVB010041805">
    <property type="protein sequence ID" value="KAJ6795797.1"/>
    <property type="molecule type" value="Genomic_DNA"/>
</dbReference>
<evidence type="ECO:0000313" key="5">
    <source>
        <dbReference type="EMBL" id="KAJ6849996.1"/>
    </source>
</evidence>
<evidence type="ECO:0000313" key="6">
    <source>
        <dbReference type="EMBL" id="KAJ6850232.1"/>
    </source>
</evidence>
<dbReference type="EMBL" id="JANAVB010014397">
    <property type="protein sequence ID" value="KAJ6834538.1"/>
    <property type="molecule type" value="Genomic_DNA"/>
</dbReference>
<evidence type="ECO:0000313" key="3">
    <source>
        <dbReference type="EMBL" id="KAJ6834538.1"/>
    </source>
</evidence>
<gene>
    <name evidence="2" type="ORF">M6B38_224905</name>
    <name evidence="6" type="ORF">M6B38_265535</name>
    <name evidence="5" type="ORF">M6B38_268570</name>
    <name evidence="4" type="ORF">M6B38_323705</name>
    <name evidence="3" type="ORF">M6B38_334125</name>
</gene>
<comment type="caution">
    <text evidence="6">The sequence shown here is derived from an EMBL/GenBank/DDBJ whole genome shotgun (WGS) entry which is preliminary data.</text>
</comment>
<name>A0AAX6IAF5_IRIPA</name>
<dbReference type="Proteomes" id="UP001140949">
    <property type="component" value="Unassembled WGS sequence"/>
</dbReference>
<accession>A0AAX6IAF5</accession>
<feature type="compositionally biased region" description="Low complexity" evidence="1">
    <location>
        <begin position="16"/>
        <end position="27"/>
    </location>
</feature>
<dbReference type="AlphaFoldDB" id="A0AAX6IAF5"/>